<sequence length="91" mass="9627">MRSRGAVSPFIVLFANKIIFRVMRCLGAGFNRNPAASGVRAAWCFGNLNNGGNGGVPCRNSNNGVSNANWNGSLGATGTILKRVFKNHCTV</sequence>
<reference evidence="1" key="1">
    <citation type="journal article" date="2021" name="Proc. Natl. Acad. Sci. U.S.A.">
        <title>A Catalog of Tens of Thousands of Viruses from Human Metagenomes Reveals Hidden Associations with Chronic Diseases.</title>
        <authorList>
            <person name="Tisza M.J."/>
            <person name="Buck C.B."/>
        </authorList>
    </citation>
    <scope>NUCLEOTIDE SEQUENCE</scope>
    <source>
        <strain evidence="1">CtVOP12</strain>
    </source>
</reference>
<proteinExistence type="predicted"/>
<organism evidence="1">
    <name type="scientific">Siphoviridae sp. ctVOP12</name>
    <dbReference type="NCBI Taxonomy" id="2825531"/>
    <lineage>
        <taxon>Viruses</taxon>
        <taxon>Duplodnaviria</taxon>
        <taxon>Heunggongvirae</taxon>
        <taxon>Uroviricota</taxon>
        <taxon>Caudoviricetes</taxon>
    </lineage>
</organism>
<name>A0A8S5VA43_9CAUD</name>
<evidence type="ECO:0000313" key="1">
    <source>
        <dbReference type="EMBL" id="DAG03560.1"/>
    </source>
</evidence>
<dbReference type="EMBL" id="BK016231">
    <property type="protein sequence ID" value="DAG03560.1"/>
    <property type="molecule type" value="Genomic_DNA"/>
</dbReference>
<protein>
    <submittedName>
        <fullName evidence="1">Uncharacterized protein</fullName>
    </submittedName>
</protein>
<accession>A0A8S5VA43</accession>